<gene>
    <name evidence="3" type="ORF">BMF94_3532</name>
</gene>
<dbReference type="PROSITE" id="PS51205">
    <property type="entry name" value="VPS9"/>
    <property type="match status" value="1"/>
</dbReference>
<accession>A0A2S5B8W4</accession>
<dbReference type="SUPFAM" id="SSF109993">
    <property type="entry name" value="VPS9 domain"/>
    <property type="match status" value="1"/>
</dbReference>
<dbReference type="GO" id="GO:0031267">
    <property type="term" value="F:small GTPase binding"/>
    <property type="evidence" value="ECO:0007669"/>
    <property type="project" value="TreeGrafter"/>
</dbReference>
<feature type="compositionally biased region" description="Low complexity" evidence="1">
    <location>
        <begin position="1005"/>
        <end position="1019"/>
    </location>
</feature>
<feature type="region of interest" description="Disordered" evidence="1">
    <location>
        <begin position="990"/>
        <end position="1023"/>
    </location>
</feature>
<comment type="caution">
    <text evidence="3">The sequence shown here is derived from an EMBL/GenBank/DDBJ whole genome shotgun (WGS) entry which is preliminary data.</text>
</comment>
<feature type="region of interest" description="Disordered" evidence="1">
    <location>
        <begin position="333"/>
        <end position="371"/>
    </location>
</feature>
<feature type="region of interest" description="Disordered" evidence="1">
    <location>
        <begin position="622"/>
        <end position="727"/>
    </location>
</feature>
<name>A0A2S5B8W4_9BASI</name>
<protein>
    <recommendedName>
        <fullName evidence="2">VPS9 domain-containing protein</fullName>
    </recommendedName>
</protein>
<reference evidence="3 4" key="1">
    <citation type="journal article" date="2018" name="Front. Microbiol.">
        <title>Prospects for Fungal Bioremediation of Acidic Radioactive Waste Sites: Characterization and Genome Sequence of Rhodotorula taiwanensis MD1149.</title>
        <authorList>
            <person name="Tkavc R."/>
            <person name="Matrosova V.Y."/>
            <person name="Grichenko O.E."/>
            <person name="Gostincar C."/>
            <person name="Volpe R.P."/>
            <person name="Klimenkova P."/>
            <person name="Gaidamakova E.K."/>
            <person name="Zhou C.E."/>
            <person name="Stewart B.J."/>
            <person name="Lyman M.G."/>
            <person name="Malfatti S.A."/>
            <person name="Rubinfeld B."/>
            <person name="Courtot M."/>
            <person name="Singh J."/>
            <person name="Dalgard C.L."/>
            <person name="Hamilton T."/>
            <person name="Frey K.G."/>
            <person name="Gunde-Cimerman N."/>
            <person name="Dugan L."/>
            <person name="Daly M.J."/>
        </authorList>
    </citation>
    <scope>NUCLEOTIDE SEQUENCE [LARGE SCALE GENOMIC DNA]</scope>
    <source>
        <strain evidence="3 4">MD1149</strain>
    </source>
</reference>
<feature type="compositionally biased region" description="Polar residues" evidence="1">
    <location>
        <begin position="336"/>
        <end position="354"/>
    </location>
</feature>
<dbReference type="Proteomes" id="UP000237144">
    <property type="component" value="Unassembled WGS sequence"/>
</dbReference>
<feature type="region of interest" description="Disordered" evidence="1">
    <location>
        <begin position="1"/>
        <end position="138"/>
    </location>
</feature>
<dbReference type="OrthoDB" id="10264848at2759"/>
<keyword evidence="4" id="KW-1185">Reference proteome</keyword>
<feature type="region of interest" description="Disordered" evidence="1">
    <location>
        <begin position="941"/>
        <end position="972"/>
    </location>
</feature>
<dbReference type="GO" id="GO:0030139">
    <property type="term" value="C:endocytic vesicle"/>
    <property type="evidence" value="ECO:0007669"/>
    <property type="project" value="TreeGrafter"/>
</dbReference>
<feature type="compositionally biased region" description="Pro residues" evidence="1">
    <location>
        <begin position="950"/>
        <end position="960"/>
    </location>
</feature>
<evidence type="ECO:0000313" key="3">
    <source>
        <dbReference type="EMBL" id="POY73199.1"/>
    </source>
</evidence>
<feature type="compositionally biased region" description="Basic and acidic residues" evidence="1">
    <location>
        <begin position="356"/>
        <end position="369"/>
    </location>
</feature>
<feature type="compositionally biased region" description="Basic and acidic residues" evidence="1">
    <location>
        <begin position="622"/>
        <end position="634"/>
    </location>
</feature>
<organism evidence="3 4">
    <name type="scientific">Rhodotorula taiwanensis</name>
    <dbReference type="NCBI Taxonomy" id="741276"/>
    <lineage>
        <taxon>Eukaryota</taxon>
        <taxon>Fungi</taxon>
        <taxon>Dikarya</taxon>
        <taxon>Basidiomycota</taxon>
        <taxon>Pucciniomycotina</taxon>
        <taxon>Microbotryomycetes</taxon>
        <taxon>Sporidiobolales</taxon>
        <taxon>Sporidiobolaceae</taxon>
        <taxon>Rhodotorula</taxon>
    </lineage>
</organism>
<dbReference type="PANTHER" id="PTHR23101:SF25">
    <property type="entry name" value="GTPASE-ACTIVATING PROTEIN AND VPS9 DOMAIN-CONTAINING PROTEIN 1"/>
    <property type="match status" value="1"/>
</dbReference>
<dbReference type="Gene3D" id="1.20.1050.80">
    <property type="entry name" value="VPS9 domain"/>
    <property type="match status" value="2"/>
</dbReference>
<sequence length="1134" mass="119859">MDAEGDTHSPEGGLSRLSSRKTLRTGPTSEDPTSAHPLDVPAPIGANSGSSGSYAVYDKGRKRTGSNSLSSHVLSPPSSILSPSETPLAPSPVPSSAGTTPPFTPSSTHSLPPLISRPSSTQLPPAAQGRQYARSVSEAKEQLQRQALKAELRDLGLSAESAGAALVARLGTLEDDPDLKRLVPVVRSGKTTLLLPAERLDGDSPLSLPFLLDHLALFDPPSTSADSLAAQRPFATLSGIRGVLSDGELVFTSCVRLPRDAQAESFEEETVQRYLRGVTPLSAPPASAHYPASMLISAFTNLSIPQSRSINAASPPPTSRTTSRLAALFAKPAGHTSDSPAASTASNSADSLTSVEHPEPRPHGRHADSVDVPVLAIGKTIKRSEVAGTMSSALLSHLRGQIRNIEGFSGEADVGAAVDAFARQLATLPASTSAATDAGEKPAAEVLNSNIEQLSEVYQEMMHDVRLDLARNLGTPTDLSTVTQPSMEDFAQLEERIDGSLEQLEAVVTATMYDRLFAPPSAHDLQEDENLASRIAALNVLGLDLEHLGIDLAEERELHDDDWRSYKTGPRDSLEMLATRVGKALNRLEYPKELTPSAKLDILIECHKIIVDGLSDMPPVQLKKEASSDDRSSLFDRPTVVEMDDASSRASSRPPSRPRSPTPDDESSSDADMLKTPRPPSHDDRPVPEIRLPESARGLVDSVSDATSTSMLSGDHSPPVSIFESTRSRNRPATVSAASSSADLILPLLIYSVVRANPPHLVSHLRYIHRFRTESLLRGQASYCATNFDAVIEWSQHVDLSTLGLSSDNVVSPAANDSSDHKLVAPATSRPRAFTTPSSLLRERVSLTADQLVDTAGTALTGVVDSSYRLLFGAGGLASSAPKSLDEVKNVLDGARGRAREKLPFRRSTSARDFPTLIAGRRRAATALDGKPASITEAEDVAPADAGTAVPPPPLPPRPHSPTKAADDDTRSVRSVSSFLGFRDSSFGRAIGAQSNSTSADRTEGGSPESSPSSTSLGGRLFGRLADGASSSARRATLLNPLSGWTGPHPALSPIPASPAGQAADGLYKPVQRFLDVDSAQDLKLGEVQELLAEYRKAVSALRLQAAANEAGPSEAVQVDTEASDSLVEKEGSG</sequence>
<evidence type="ECO:0000313" key="4">
    <source>
        <dbReference type="Proteomes" id="UP000237144"/>
    </source>
</evidence>
<dbReference type="InterPro" id="IPR045046">
    <property type="entry name" value="Vps9-like"/>
</dbReference>
<dbReference type="AlphaFoldDB" id="A0A2S5B8W4"/>
<feature type="domain" description="VPS9" evidence="2">
    <location>
        <begin position="525"/>
        <end position="804"/>
    </location>
</feature>
<dbReference type="EMBL" id="PJQD01000038">
    <property type="protein sequence ID" value="POY73199.1"/>
    <property type="molecule type" value="Genomic_DNA"/>
</dbReference>
<dbReference type="GO" id="GO:0016192">
    <property type="term" value="P:vesicle-mediated transport"/>
    <property type="evidence" value="ECO:0007669"/>
    <property type="project" value="InterPro"/>
</dbReference>
<evidence type="ECO:0000256" key="1">
    <source>
        <dbReference type="SAM" id="MobiDB-lite"/>
    </source>
</evidence>
<evidence type="ECO:0000259" key="2">
    <source>
        <dbReference type="PROSITE" id="PS51205"/>
    </source>
</evidence>
<dbReference type="Pfam" id="PF02204">
    <property type="entry name" value="VPS9"/>
    <property type="match status" value="1"/>
</dbReference>
<proteinExistence type="predicted"/>
<dbReference type="GO" id="GO:0005829">
    <property type="term" value="C:cytosol"/>
    <property type="evidence" value="ECO:0007669"/>
    <property type="project" value="TreeGrafter"/>
</dbReference>
<dbReference type="InterPro" id="IPR037191">
    <property type="entry name" value="VPS9_dom_sf"/>
</dbReference>
<feature type="compositionally biased region" description="Low complexity" evidence="1">
    <location>
        <begin position="66"/>
        <end position="116"/>
    </location>
</feature>
<feature type="region of interest" description="Disordered" evidence="1">
    <location>
        <begin position="1109"/>
        <end position="1134"/>
    </location>
</feature>
<feature type="compositionally biased region" description="Basic and acidic residues" evidence="1">
    <location>
        <begin position="672"/>
        <end position="694"/>
    </location>
</feature>
<dbReference type="PANTHER" id="PTHR23101">
    <property type="entry name" value="RAB GDP/GTP EXCHANGE FACTOR"/>
    <property type="match status" value="1"/>
</dbReference>
<dbReference type="STRING" id="741276.A0A2S5B8W4"/>
<dbReference type="InterPro" id="IPR003123">
    <property type="entry name" value="VPS9"/>
</dbReference>
<dbReference type="GO" id="GO:0005085">
    <property type="term" value="F:guanyl-nucleotide exchange factor activity"/>
    <property type="evidence" value="ECO:0007669"/>
    <property type="project" value="InterPro"/>
</dbReference>